<dbReference type="Proteomes" id="UP000054598">
    <property type="component" value="Unassembled WGS sequence"/>
</dbReference>
<evidence type="ECO:0000313" key="4">
    <source>
        <dbReference type="Proteomes" id="UP000054598"/>
    </source>
</evidence>
<evidence type="ECO:0000313" key="2">
    <source>
        <dbReference type="EMBL" id="KUK99134.1"/>
    </source>
</evidence>
<dbReference type="EMBL" id="LGGD01000236">
    <property type="protein sequence ID" value="KUK60381.1"/>
    <property type="molecule type" value="Genomic_DNA"/>
</dbReference>
<dbReference type="Gene3D" id="3.40.50.12370">
    <property type="match status" value="1"/>
</dbReference>
<evidence type="ECO:0000313" key="3">
    <source>
        <dbReference type="Proteomes" id="UP000054323"/>
    </source>
</evidence>
<comment type="caution">
    <text evidence="2">The sequence shown here is derived from an EMBL/GenBank/DDBJ whole genome shotgun (WGS) entry which is preliminary data.</text>
</comment>
<proteinExistence type="predicted"/>
<evidence type="ECO:0000313" key="1">
    <source>
        <dbReference type="EMBL" id="KUK60381.1"/>
    </source>
</evidence>
<dbReference type="Proteomes" id="UP000054323">
    <property type="component" value="Unassembled WGS sequence"/>
</dbReference>
<dbReference type="AlphaFoldDB" id="A0A101IPR8"/>
<gene>
    <name evidence="1" type="ORF">XD82_1630</name>
    <name evidence="2" type="ORF">XE10_1886</name>
</gene>
<organism evidence="2 4">
    <name type="scientific">Methanoculleus marisnigri</name>
    <dbReference type="NCBI Taxonomy" id="2198"/>
    <lineage>
        <taxon>Archaea</taxon>
        <taxon>Methanobacteriati</taxon>
        <taxon>Methanobacteriota</taxon>
        <taxon>Stenosarchaea group</taxon>
        <taxon>Methanomicrobia</taxon>
        <taxon>Methanomicrobiales</taxon>
        <taxon>Methanomicrobiaceae</taxon>
        <taxon>Methanoculleus</taxon>
    </lineage>
</organism>
<name>A0A101IPR8_9EURY</name>
<protein>
    <recommendedName>
        <fullName evidence="5">UspA domain protein</fullName>
    </recommendedName>
</protein>
<sequence length="181" mass="20543">MGYSSSLIQRKFKDIVGKRYESVLKEYSEFLLTEEELLVPEVRSILVPLDFFVHDITDEAIDVLSAYDATISLAYITDAGVIEILERAALNQSSTEEFRAKKEEYGRKLLDRTAAKLEEHGFSTQTRMFVGHKGDDVVQMAKNHDMVALCRRYADGESTDVSISPIVLRICQRVETPALIY</sequence>
<evidence type="ECO:0008006" key="5">
    <source>
        <dbReference type="Google" id="ProtNLM"/>
    </source>
</evidence>
<reference evidence="3 4" key="2">
    <citation type="journal article" date="2015" name="MBio">
        <title>Genome-Resolved Metagenomic Analysis Reveals Roles for Candidate Phyla and Other Microbial Community Members in Biogeochemical Transformations in Oil Reservoirs.</title>
        <authorList>
            <person name="Hu P."/>
            <person name="Tom L."/>
            <person name="Singh A."/>
            <person name="Thomas B.C."/>
            <person name="Baker B.J."/>
            <person name="Piceno Y.M."/>
            <person name="Andersen G.L."/>
            <person name="Banfield J.F."/>
        </authorList>
    </citation>
    <scope>NUCLEOTIDE SEQUENCE [LARGE SCALE GENOMIC DNA]</scope>
</reference>
<dbReference type="EMBL" id="LGHE01000277">
    <property type="protein sequence ID" value="KUK99134.1"/>
    <property type="molecule type" value="Genomic_DNA"/>
</dbReference>
<accession>A0A101IPR8</accession>
<dbReference type="SUPFAM" id="SSF52402">
    <property type="entry name" value="Adenine nucleotide alpha hydrolases-like"/>
    <property type="match status" value="1"/>
</dbReference>
<reference evidence="2" key="1">
    <citation type="journal article" date="2015" name="MBio">
        <title>Genome-resolved metagenomic analysis reveals roles for candidate phyla and other microbial community members in biogeochemical transformations in oil reservoirs.</title>
        <authorList>
            <person name="Hu P."/>
            <person name="Tom L."/>
            <person name="Singh A."/>
            <person name="Thomas B.C."/>
            <person name="Baker B.J."/>
            <person name="Piceno Y.M."/>
            <person name="Andersen G.L."/>
            <person name="Banfield J.F."/>
        </authorList>
    </citation>
    <scope>NUCLEOTIDE SEQUENCE [LARGE SCALE GENOMIC DNA]</scope>
    <source>
        <strain evidence="1">62_101</strain>
        <strain evidence="2">63_41</strain>
    </source>
</reference>
<dbReference type="PATRIC" id="fig|2198.3.peg.1995"/>
<dbReference type="CDD" id="cd00293">
    <property type="entry name" value="USP-like"/>
    <property type="match status" value="1"/>
</dbReference>